<dbReference type="InterPro" id="IPR036537">
    <property type="entry name" value="Adaptor_Cbl_N_dom_sf"/>
</dbReference>
<dbReference type="AlphaFoldDB" id="A0A9P3G4B5"/>
<evidence type="ECO:0000256" key="2">
    <source>
        <dbReference type="SAM" id="Coils"/>
    </source>
</evidence>
<accession>A0A9P3G4B5</accession>
<proteinExistence type="predicted"/>
<sequence length="841" mass="92751">MAPRMRGGEMLDTALDFASPVLDVLETGLDLVPVPGLGLIPKALSVIVDSVKVARANQESRNAFENKVKSLGALIESVTARAKTFANSYGGDEEQTMRAMDEIAHSRELQEAIAVLTRLIRELKMRVGSLQERRGVRGFVKEVFQGSRNEGILQDMQSELASAIEAFQLKSQLAIDRGIQEIKYLLQGAEQEKAIDKLAWADAGFRAVDHLKSGFMDGTRTNLFSDLTSWSAGRLARNPLERFYFLSGGAGLGKSAIAHRLCKHLSDGKISGTLLGASFFFVRGGRDNGSALLLFSTIARQLASHRAFQVQIAAACRKYTQQGDRQQIQYAFEELLLKPLTAASKSLKPDTRVVLVLDGLDECQESDLMTESLKYLFTLVRALPWLYVFAASRPEPHIMLVITSRDAAGIVHHQDLGDASASWGDVALYLQNTVPKIGTYAQFLRADPRPLRDLIQRAGGVFIFARIAVNVLDTYSDYPEEGFRLALSARGEELSPLDSLYLQILRAAFPRTQLQNAPRLHAHLRALLTLVALAQRPLPPGTLAALGHDLCQGAAVQTRLARAVPVPLGMAPRDVGAMLGRLRAALAVDAAGHVAPLHATFAEFLLDAARCSDALYHVERGAGHAGLAAVCLGALALENATDVLAACREERGEGVLYGRYVSTCFYAHLSRAAPTEELERLEVEFLRSAQLPVAFVVGLTTTSSTVEEHFKAWLDMIFGPPSLGDEESRGHQDEPQTPPRGSSLADEFIKFCAYAVQYLDHLRNLPDKPMPRITADDVRTYVVNAVKDHGSRGISDRVRSWRSDAIDIETYRTLCEKLKADIERDERTRRLWYDFSLKYWW</sequence>
<dbReference type="PANTHER" id="PTHR10039">
    <property type="entry name" value="AMELOGENIN"/>
    <property type="match status" value="1"/>
</dbReference>
<evidence type="ECO:0000313" key="5">
    <source>
        <dbReference type="Proteomes" id="UP000703269"/>
    </source>
</evidence>
<keyword evidence="5" id="KW-1185">Reference proteome</keyword>
<dbReference type="Gene3D" id="3.40.50.300">
    <property type="entry name" value="P-loop containing nucleotide triphosphate hydrolases"/>
    <property type="match status" value="1"/>
</dbReference>
<dbReference type="Proteomes" id="UP000703269">
    <property type="component" value="Unassembled WGS sequence"/>
</dbReference>
<dbReference type="SUPFAM" id="SSF52540">
    <property type="entry name" value="P-loop containing nucleoside triphosphate hydrolases"/>
    <property type="match status" value="1"/>
</dbReference>
<dbReference type="Pfam" id="PF24883">
    <property type="entry name" value="NPHP3_N"/>
    <property type="match status" value="1"/>
</dbReference>
<feature type="domain" description="NACHT" evidence="3">
    <location>
        <begin position="242"/>
        <end position="394"/>
    </location>
</feature>
<organism evidence="4 5">
    <name type="scientific">Phanerochaete sordida</name>
    <dbReference type="NCBI Taxonomy" id="48140"/>
    <lineage>
        <taxon>Eukaryota</taxon>
        <taxon>Fungi</taxon>
        <taxon>Dikarya</taxon>
        <taxon>Basidiomycota</taxon>
        <taxon>Agaricomycotina</taxon>
        <taxon>Agaricomycetes</taxon>
        <taxon>Polyporales</taxon>
        <taxon>Phanerochaetaceae</taxon>
        <taxon>Phanerochaete</taxon>
    </lineage>
</organism>
<name>A0A9P3G4B5_9APHY</name>
<dbReference type="PROSITE" id="PS50837">
    <property type="entry name" value="NACHT"/>
    <property type="match status" value="1"/>
</dbReference>
<dbReference type="Gene3D" id="1.20.930.20">
    <property type="entry name" value="Adaptor protein Cbl, N-terminal domain"/>
    <property type="match status" value="1"/>
</dbReference>
<dbReference type="OrthoDB" id="4760524at2759"/>
<evidence type="ECO:0000256" key="1">
    <source>
        <dbReference type="ARBA" id="ARBA00022737"/>
    </source>
</evidence>
<dbReference type="EMBL" id="BPQB01000007">
    <property type="protein sequence ID" value="GJE87857.1"/>
    <property type="molecule type" value="Genomic_DNA"/>
</dbReference>
<comment type="caution">
    <text evidence="4">The sequence shown here is derived from an EMBL/GenBank/DDBJ whole genome shotgun (WGS) entry which is preliminary data.</text>
</comment>
<dbReference type="InterPro" id="IPR056884">
    <property type="entry name" value="NPHP3-like_N"/>
</dbReference>
<gene>
    <name evidence="4" type="ORF">PsYK624_039410</name>
</gene>
<dbReference type="GO" id="GO:0007166">
    <property type="term" value="P:cell surface receptor signaling pathway"/>
    <property type="evidence" value="ECO:0007669"/>
    <property type="project" value="InterPro"/>
</dbReference>
<keyword evidence="2" id="KW-0175">Coiled coil</keyword>
<keyword evidence="1" id="KW-0677">Repeat</keyword>
<dbReference type="CDD" id="cd21037">
    <property type="entry name" value="MLKL_NTD"/>
    <property type="match status" value="1"/>
</dbReference>
<evidence type="ECO:0000313" key="4">
    <source>
        <dbReference type="EMBL" id="GJE87857.1"/>
    </source>
</evidence>
<evidence type="ECO:0000259" key="3">
    <source>
        <dbReference type="PROSITE" id="PS50837"/>
    </source>
</evidence>
<dbReference type="InterPro" id="IPR027417">
    <property type="entry name" value="P-loop_NTPase"/>
</dbReference>
<dbReference type="PANTHER" id="PTHR10039:SF14">
    <property type="entry name" value="NACHT DOMAIN-CONTAINING PROTEIN"/>
    <property type="match status" value="1"/>
</dbReference>
<protein>
    <submittedName>
        <fullName evidence="4">AAA-16 domain-containing protein</fullName>
    </submittedName>
</protein>
<feature type="coiled-coil region" evidence="2">
    <location>
        <begin position="106"/>
        <end position="133"/>
    </location>
</feature>
<dbReference type="InterPro" id="IPR007111">
    <property type="entry name" value="NACHT_NTPase"/>
</dbReference>
<dbReference type="InterPro" id="IPR059179">
    <property type="entry name" value="MLKL-like_MCAfunc"/>
</dbReference>
<reference evidence="4 5" key="1">
    <citation type="submission" date="2021-08" db="EMBL/GenBank/DDBJ databases">
        <title>Draft Genome Sequence of Phanerochaete sordida strain YK-624.</title>
        <authorList>
            <person name="Mori T."/>
            <person name="Dohra H."/>
            <person name="Suzuki T."/>
            <person name="Kawagishi H."/>
            <person name="Hirai H."/>
        </authorList>
    </citation>
    <scope>NUCLEOTIDE SEQUENCE [LARGE SCALE GENOMIC DNA]</scope>
    <source>
        <strain evidence="4 5">YK-624</strain>
    </source>
</reference>